<reference evidence="2 3" key="1">
    <citation type="journal article" date="2014" name="J. Biotechnol.">
        <title>Complete genome sequence of the actinobacterium Actinoplanes friuliensis HAG 010964, producer of the lipopeptide antibiotic friulimycin.</title>
        <authorList>
            <person name="Ruckert C."/>
            <person name="Szczepanowski R."/>
            <person name="Albersmeier A."/>
            <person name="Goesmann A."/>
            <person name="Fischer N."/>
            <person name="Steinkamper A."/>
            <person name="Puhler A."/>
            <person name="Biener R."/>
            <person name="Schwartz D."/>
            <person name="Kalinowski J."/>
        </authorList>
    </citation>
    <scope>NUCLEOTIDE SEQUENCE [LARGE SCALE GENOMIC DNA]</scope>
    <source>
        <strain evidence="2 3">DSM 7358</strain>
    </source>
</reference>
<name>U5WAC0_9ACTN</name>
<dbReference type="InterPro" id="IPR050471">
    <property type="entry name" value="AB_hydrolase"/>
</dbReference>
<dbReference type="PATRIC" id="fig|1246995.3.peg.6762"/>
<evidence type="ECO:0000313" key="2">
    <source>
        <dbReference type="EMBL" id="AGZ44940.1"/>
    </source>
</evidence>
<dbReference type="Gene3D" id="3.40.50.1820">
    <property type="entry name" value="alpha/beta hydrolase"/>
    <property type="match status" value="1"/>
</dbReference>
<dbReference type="EMBL" id="CP006272">
    <property type="protein sequence ID" value="AGZ44940.1"/>
    <property type="molecule type" value="Genomic_DNA"/>
</dbReference>
<proteinExistence type="predicted"/>
<gene>
    <name evidence="2" type="ORF">AFR_33410</name>
</gene>
<dbReference type="OrthoDB" id="63519at2"/>
<dbReference type="HOGENOM" id="CLU_020336_43_3_11"/>
<dbReference type="PANTHER" id="PTHR43433">
    <property type="entry name" value="HYDROLASE, ALPHA/BETA FOLD FAMILY PROTEIN"/>
    <property type="match status" value="1"/>
</dbReference>
<dbReference type="SUPFAM" id="SSF53474">
    <property type="entry name" value="alpha/beta-Hydrolases"/>
    <property type="match status" value="1"/>
</dbReference>
<sequence>MPEVISQDGTTIVYDRSGAGPALILIDGAMCHRSAGPMQALATLLTDHFTVYTYDRRGRGESGDTAPYAPEREAEDVQALIAEAGGTAYLYAMSSGGAVALRTPGAAGVVLYEPPFGLGSREYTDRLRELLAAGSNGDAVALFMRNVGVPEPVVTGMRNQPGFASVEAIAPTLAYDDELLTEMPADQGVPLLVVSGSASPESLQKAARMTAEAFPGADHRTLEGQTHDVQPAALAPVLIDFLRNAGAGPR</sequence>
<dbReference type="InterPro" id="IPR029058">
    <property type="entry name" value="AB_hydrolase_fold"/>
</dbReference>
<keyword evidence="3" id="KW-1185">Reference proteome</keyword>
<dbReference type="Proteomes" id="UP000017746">
    <property type="component" value="Chromosome"/>
</dbReference>
<evidence type="ECO:0000259" key="1">
    <source>
        <dbReference type="Pfam" id="PF12697"/>
    </source>
</evidence>
<keyword evidence="2" id="KW-0378">Hydrolase</keyword>
<dbReference type="InterPro" id="IPR000073">
    <property type="entry name" value="AB_hydrolase_1"/>
</dbReference>
<dbReference type="KEGG" id="afs:AFR_33410"/>
<dbReference type="GO" id="GO:0016787">
    <property type="term" value="F:hydrolase activity"/>
    <property type="evidence" value="ECO:0007669"/>
    <property type="project" value="UniProtKB-KW"/>
</dbReference>
<dbReference type="Pfam" id="PF12697">
    <property type="entry name" value="Abhydrolase_6"/>
    <property type="match status" value="1"/>
</dbReference>
<dbReference type="RefSeq" id="WP_023561277.1">
    <property type="nucleotide sequence ID" value="NC_022657.1"/>
</dbReference>
<protein>
    <submittedName>
        <fullName evidence="2">Hydrolase</fullName>
    </submittedName>
</protein>
<feature type="domain" description="AB hydrolase-1" evidence="1">
    <location>
        <begin position="38"/>
        <end position="230"/>
    </location>
</feature>
<organism evidence="2 3">
    <name type="scientific">Actinoplanes friuliensis DSM 7358</name>
    <dbReference type="NCBI Taxonomy" id="1246995"/>
    <lineage>
        <taxon>Bacteria</taxon>
        <taxon>Bacillati</taxon>
        <taxon>Actinomycetota</taxon>
        <taxon>Actinomycetes</taxon>
        <taxon>Micromonosporales</taxon>
        <taxon>Micromonosporaceae</taxon>
        <taxon>Actinoplanes</taxon>
    </lineage>
</organism>
<dbReference type="STRING" id="1246995.AFR_33410"/>
<accession>U5WAC0</accession>
<evidence type="ECO:0000313" key="3">
    <source>
        <dbReference type="Proteomes" id="UP000017746"/>
    </source>
</evidence>
<dbReference type="PANTHER" id="PTHR43433:SF5">
    <property type="entry name" value="AB HYDROLASE-1 DOMAIN-CONTAINING PROTEIN"/>
    <property type="match status" value="1"/>
</dbReference>
<dbReference type="eggNOG" id="COG0596">
    <property type="taxonomic scope" value="Bacteria"/>
</dbReference>
<dbReference type="AlphaFoldDB" id="U5WAC0"/>